<dbReference type="KEGG" id="msd:MYSTI_02468"/>
<feature type="region of interest" description="Disordered" evidence="1">
    <location>
        <begin position="41"/>
        <end position="61"/>
    </location>
</feature>
<evidence type="ECO:0000313" key="3">
    <source>
        <dbReference type="Proteomes" id="UP000011131"/>
    </source>
</evidence>
<dbReference type="Proteomes" id="UP000011131">
    <property type="component" value="Chromosome"/>
</dbReference>
<evidence type="ECO:0000256" key="1">
    <source>
        <dbReference type="SAM" id="MobiDB-lite"/>
    </source>
</evidence>
<dbReference type="AlphaFoldDB" id="L7UBD6"/>
<organism evidence="2 3">
    <name type="scientific">Myxococcus stipitatus (strain DSM 14675 / JCM 12634 / Mx s8)</name>
    <dbReference type="NCBI Taxonomy" id="1278073"/>
    <lineage>
        <taxon>Bacteria</taxon>
        <taxon>Pseudomonadati</taxon>
        <taxon>Myxococcota</taxon>
        <taxon>Myxococcia</taxon>
        <taxon>Myxococcales</taxon>
        <taxon>Cystobacterineae</taxon>
        <taxon>Myxococcaceae</taxon>
        <taxon>Myxococcus</taxon>
    </lineage>
</organism>
<protein>
    <submittedName>
        <fullName evidence="2">Uncharacterized protein</fullName>
    </submittedName>
</protein>
<proteinExistence type="predicted"/>
<evidence type="ECO:0000313" key="2">
    <source>
        <dbReference type="EMBL" id="AGC43784.1"/>
    </source>
</evidence>
<accession>L7UBD6</accession>
<feature type="compositionally biased region" description="Basic and acidic residues" evidence="1">
    <location>
        <begin position="46"/>
        <end position="56"/>
    </location>
</feature>
<sequence>MWLSWAGLARLHELVSELCTDPNTDARVAFSAETVETLGELLSRASEAHSSPDPEAHPPCPLQAEHLARSANELQARAESLKESLTHPVEAWPLSPQHVKTRQDFVSEWASVHRLMGLGGGSSTPLRGCSGLVALTLVWGW</sequence>
<reference evidence="2 3" key="1">
    <citation type="journal article" date="2013" name="Genome Announc.">
        <title>Complete genome sequence of Myxococcus stipitatus strain DSM 14675, a fruiting myxobacterium.</title>
        <authorList>
            <person name="Huntley S."/>
            <person name="Kneip S."/>
            <person name="Treuner-Lange A."/>
            <person name="Sogaard-Andersen L."/>
        </authorList>
    </citation>
    <scope>NUCLEOTIDE SEQUENCE [LARGE SCALE GENOMIC DNA]</scope>
    <source>
        <strain evidence="3">DSM 14675 / JCM 12634 / Mx s8</strain>
    </source>
</reference>
<dbReference type="EMBL" id="CP004025">
    <property type="protein sequence ID" value="AGC43784.1"/>
    <property type="molecule type" value="Genomic_DNA"/>
</dbReference>
<dbReference type="OrthoDB" id="9858029at2"/>
<dbReference type="PATRIC" id="fig|1278073.3.peg.2501"/>
<dbReference type="RefSeq" id="WP_015348045.1">
    <property type="nucleotide sequence ID" value="NC_020126.1"/>
</dbReference>
<dbReference type="HOGENOM" id="CLU_1823277_0_0_7"/>
<gene>
    <name evidence="2" type="ordered locus">MYSTI_02468</name>
</gene>
<name>L7UBD6_MYXSD</name>
<keyword evidence="3" id="KW-1185">Reference proteome</keyword>